<keyword evidence="1" id="KW-0378">Hydrolase</keyword>
<dbReference type="SUPFAM" id="SSF88713">
    <property type="entry name" value="Glycoside hydrolase/deacetylase"/>
    <property type="match status" value="1"/>
</dbReference>
<dbReference type="EMBL" id="PGVD01000022">
    <property type="protein sequence ID" value="PLR98399.1"/>
    <property type="molecule type" value="Genomic_DNA"/>
</dbReference>
<protein>
    <recommendedName>
        <fullName evidence="1">5-oxoprolinase subunit A</fullName>
        <shortName evidence="1">5-OPase subunit A</shortName>
        <ecNumber evidence="1">3.5.2.9</ecNumber>
    </recommendedName>
    <alternativeName>
        <fullName evidence="1">5-oxoprolinase (ATP-hydrolyzing) subunit A</fullName>
    </alternativeName>
</protein>
<evidence type="ECO:0000313" key="4">
    <source>
        <dbReference type="Proteomes" id="UP000234951"/>
    </source>
</evidence>
<comment type="caution">
    <text evidence="2">The sequence shown here is derived from an EMBL/GenBank/DDBJ whole genome shotgun (WGS) entry which is preliminary data.</text>
</comment>
<dbReference type="GO" id="GO:0005524">
    <property type="term" value="F:ATP binding"/>
    <property type="evidence" value="ECO:0007669"/>
    <property type="project" value="UniProtKB-UniRule"/>
</dbReference>
<dbReference type="GO" id="GO:0005975">
    <property type="term" value="P:carbohydrate metabolic process"/>
    <property type="evidence" value="ECO:0007669"/>
    <property type="project" value="InterPro"/>
</dbReference>
<dbReference type="Proteomes" id="UP000235114">
    <property type="component" value="Unassembled WGS sequence"/>
</dbReference>
<keyword evidence="5" id="KW-1185">Reference proteome</keyword>
<dbReference type="AlphaFoldDB" id="A0A2N5GIL9"/>
<dbReference type="CDD" id="cd10787">
    <property type="entry name" value="LamB_YcsF_like"/>
    <property type="match status" value="1"/>
</dbReference>
<dbReference type="Proteomes" id="UP000234951">
    <property type="component" value="Unassembled WGS sequence"/>
</dbReference>
<keyword evidence="1" id="KW-0067">ATP-binding</keyword>
<evidence type="ECO:0000313" key="2">
    <source>
        <dbReference type="EMBL" id="PLR80835.1"/>
    </source>
</evidence>
<dbReference type="InterPro" id="IPR011330">
    <property type="entry name" value="Glyco_hydro/deAcase_b/a-brl"/>
</dbReference>
<organism evidence="2 4">
    <name type="scientific">Bacillus canaveralius</name>
    <dbReference type="NCBI Taxonomy" id="1403243"/>
    <lineage>
        <taxon>Bacteria</taxon>
        <taxon>Bacillati</taxon>
        <taxon>Bacillota</taxon>
        <taxon>Bacilli</taxon>
        <taxon>Bacillales</taxon>
        <taxon>Bacillaceae</taxon>
        <taxon>Bacillus</taxon>
    </lineage>
</organism>
<comment type="similarity">
    <text evidence="1">Belongs to the LamB/PxpA family.</text>
</comment>
<accession>A0A2N5GIL9</accession>
<proteinExistence type="inferred from homology"/>
<dbReference type="PANTHER" id="PTHR30292">
    <property type="entry name" value="UNCHARACTERIZED PROTEIN YBGL-RELATED"/>
    <property type="match status" value="1"/>
</dbReference>
<comment type="subunit">
    <text evidence="1">Forms a complex composed of PxpA, PxpB and PxpC.</text>
</comment>
<dbReference type="GO" id="GO:0017168">
    <property type="term" value="F:5-oxoprolinase (ATP-hydrolyzing) activity"/>
    <property type="evidence" value="ECO:0007669"/>
    <property type="project" value="UniProtKB-UniRule"/>
</dbReference>
<dbReference type="NCBIfam" id="NF003814">
    <property type="entry name" value="PRK05406.1-3"/>
    <property type="match status" value="1"/>
</dbReference>
<comment type="catalytic activity">
    <reaction evidence="1">
        <text>5-oxo-L-proline + ATP + 2 H2O = L-glutamate + ADP + phosphate + H(+)</text>
        <dbReference type="Rhea" id="RHEA:10348"/>
        <dbReference type="ChEBI" id="CHEBI:15377"/>
        <dbReference type="ChEBI" id="CHEBI:15378"/>
        <dbReference type="ChEBI" id="CHEBI:29985"/>
        <dbReference type="ChEBI" id="CHEBI:30616"/>
        <dbReference type="ChEBI" id="CHEBI:43474"/>
        <dbReference type="ChEBI" id="CHEBI:58402"/>
        <dbReference type="ChEBI" id="CHEBI:456216"/>
        <dbReference type="EC" id="3.5.2.9"/>
    </reaction>
</comment>
<dbReference type="PANTHER" id="PTHR30292:SF0">
    <property type="entry name" value="5-OXOPROLINASE SUBUNIT A"/>
    <property type="match status" value="1"/>
</dbReference>
<dbReference type="InterPro" id="IPR005501">
    <property type="entry name" value="LamB/YcsF/PxpA-like"/>
</dbReference>
<gene>
    <name evidence="1" type="primary">pxpA</name>
    <name evidence="2" type="ORF">CU635_17245</name>
    <name evidence="3" type="ORF">CVD25_08125</name>
</gene>
<dbReference type="Gene3D" id="3.20.20.370">
    <property type="entry name" value="Glycoside hydrolase/deacetylase"/>
    <property type="match status" value="1"/>
</dbReference>
<name>A0A2N5GIL9_9BACI</name>
<dbReference type="NCBIfam" id="NF003816">
    <property type="entry name" value="PRK05406.1-5"/>
    <property type="match status" value="1"/>
</dbReference>
<evidence type="ECO:0000313" key="5">
    <source>
        <dbReference type="Proteomes" id="UP000235114"/>
    </source>
</evidence>
<keyword evidence="1" id="KW-0547">Nucleotide-binding</keyword>
<sequence>MLNVDLNCDLGESFGHYRLGNDETIMKYISSANIACGFHAGDPNIMRDTVKLALDHHVAIGAHPGLPDLIGFGRRNIEISPAEAYNLIAYQIGALDAFVKIEGGRMNHVKPHGALYNMCAVNPGLAEAVANAVADVNPELILFGLSGSALTKAGKKLGLKTANEVFADRSYRTDGTLMPRNLPGAVITEDVQALQQVIQMIKEKKVTTPEGKEISIQADTICIHGDGPRAVEFAELIFQSLTAEGISISAT</sequence>
<dbReference type="HAMAP" id="MF_00691">
    <property type="entry name" value="PxpA"/>
    <property type="match status" value="1"/>
</dbReference>
<dbReference type="EC" id="3.5.2.9" evidence="1"/>
<dbReference type="RefSeq" id="WP_101578660.1">
    <property type="nucleotide sequence ID" value="NZ_PGVA01000044.1"/>
</dbReference>
<reference evidence="2 4" key="1">
    <citation type="submission" date="2017-11" db="EMBL/GenBank/DDBJ databases">
        <title>Comparitive Functional Genomics of Dry Heat Resistant strains isolated from the Viking Spacecraft.</title>
        <authorList>
            <person name="Seuylemezian A."/>
            <person name="Cooper K."/>
            <person name="Vaishampayan P."/>
        </authorList>
    </citation>
    <scope>NUCLEOTIDE SEQUENCE [LARGE SCALE GENOMIC DNA]</scope>
    <source>
        <strain evidence="2 4">M4.6</strain>
    </source>
</reference>
<dbReference type="OrthoDB" id="9773478at2"/>
<dbReference type="EMBL" id="PGVA01000044">
    <property type="protein sequence ID" value="PLR80835.1"/>
    <property type="molecule type" value="Genomic_DNA"/>
</dbReference>
<evidence type="ECO:0000256" key="1">
    <source>
        <dbReference type="HAMAP-Rule" id="MF_00691"/>
    </source>
</evidence>
<dbReference type="Pfam" id="PF03746">
    <property type="entry name" value="LamB_YcsF"/>
    <property type="match status" value="1"/>
</dbReference>
<reference evidence="3 5" key="2">
    <citation type="submission" date="2017-12" db="EMBL/GenBank/DDBJ databases">
        <title>Comparative Functional Genomics of Dry Heat Resistant strains isolated from the Viking Spacecraft.</title>
        <authorList>
            <person name="Seuylemezian A."/>
            <person name="Cooper K."/>
            <person name="Vaishampayan P."/>
        </authorList>
    </citation>
    <scope>NUCLEOTIDE SEQUENCE [LARGE SCALE GENOMIC DNA]</scope>
    <source>
        <strain evidence="3 5">ATCC 29669</strain>
    </source>
</reference>
<evidence type="ECO:0000313" key="3">
    <source>
        <dbReference type="EMBL" id="PLR98399.1"/>
    </source>
</evidence>
<comment type="function">
    <text evidence="1">Catalyzes the cleavage of 5-oxoproline to form L-glutamate coupled to the hydrolysis of ATP to ADP and inorganic phosphate.</text>
</comment>